<dbReference type="AlphaFoldDB" id="A0AAV6U9E6"/>
<feature type="region of interest" description="Disordered" evidence="1">
    <location>
        <begin position="47"/>
        <end position="71"/>
    </location>
</feature>
<feature type="compositionally biased region" description="Low complexity" evidence="1">
    <location>
        <begin position="53"/>
        <end position="64"/>
    </location>
</feature>
<reference evidence="2 3" key="1">
    <citation type="journal article" date="2022" name="Nat. Ecol. Evol.">
        <title>A masculinizing supergene underlies an exaggerated male reproductive morph in a spider.</title>
        <authorList>
            <person name="Hendrickx F."/>
            <person name="De Corte Z."/>
            <person name="Sonet G."/>
            <person name="Van Belleghem S.M."/>
            <person name="Kostlbacher S."/>
            <person name="Vangestel C."/>
        </authorList>
    </citation>
    <scope>NUCLEOTIDE SEQUENCE [LARGE SCALE GENOMIC DNA]</scope>
    <source>
        <strain evidence="2">W744_W776</strain>
    </source>
</reference>
<proteinExistence type="predicted"/>
<sequence>MSLHGDTTDLPSPDLPLFGTNLTVKIQAMDSSEPINEIHDYQGIIAPLSYSRPNSPTSDVDSSSPSPPATDICRNKLFYRAQLNDAIKSRETCLHSLADNEQQLKPEQKNTQIIHRKP</sequence>
<comment type="caution">
    <text evidence="2">The sequence shown here is derived from an EMBL/GenBank/DDBJ whole genome shotgun (WGS) entry which is preliminary data.</text>
</comment>
<accession>A0AAV6U9E6</accession>
<name>A0AAV6U9E6_9ARAC</name>
<evidence type="ECO:0000313" key="3">
    <source>
        <dbReference type="Proteomes" id="UP000827092"/>
    </source>
</evidence>
<feature type="compositionally biased region" description="Polar residues" evidence="1">
    <location>
        <begin position="109"/>
        <end position="118"/>
    </location>
</feature>
<feature type="region of interest" description="Disordered" evidence="1">
    <location>
        <begin position="98"/>
        <end position="118"/>
    </location>
</feature>
<evidence type="ECO:0000256" key="1">
    <source>
        <dbReference type="SAM" id="MobiDB-lite"/>
    </source>
</evidence>
<keyword evidence="3" id="KW-1185">Reference proteome</keyword>
<gene>
    <name evidence="2" type="ORF">JTE90_018239</name>
</gene>
<dbReference type="Proteomes" id="UP000827092">
    <property type="component" value="Unassembled WGS sequence"/>
</dbReference>
<dbReference type="EMBL" id="JAFNEN010000559">
    <property type="protein sequence ID" value="KAG8180621.1"/>
    <property type="molecule type" value="Genomic_DNA"/>
</dbReference>
<evidence type="ECO:0000313" key="2">
    <source>
        <dbReference type="EMBL" id="KAG8180621.1"/>
    </source>
</evidence>
<organism evidence="2 3">
    <name type="scientific">Oedothorax gibbosus</name>
    <dbReference type="NCBI Taxonomy" id="931172"/>
    <lineage>
        <taxon>Eukaryota</taxon>
        <taxon>Metazoa</taxon>
        <taxon>Ecdysozoa</taxon>
        <taxon>Arthropoda</taxon>
        <taxon>Chelicerata</taxon>
        <taxon>Arachnida</taxon>
        <taxon>Araneae</taxon>
        <taxon>Araneomorphae</taxon>
        <taxon>Entelegynae</taxon>
        <taxon>Araneoidea</taxon>
        <taxon>Linyphiidae</taxon>
        <taxon>Erigoninae</taxon>
        <taxon>Oedothorax</taxon>
    </lineage>
</organism>
<protein>
    <submittedName>
        <fullName evidence="2">Uncharacterized protein</fullName>
    </submittedName>
</protein>